<evidence type="ECO:0000313" key="2">
    <source>
        <dbReference type="Proteomes" id="UP000198418"/>
    </source>
</evidence>
<gene>
    <name evidence="1" type="ORF">SAMN06265338_1011044</name>
</gene>
<dbReference type="EMBL" id="FYDG01000001">
    <property type="protein sequence ID" value="SNB61335.1"/>
    <property type="molecule type" value="Genomic_DNA"/>
</dbReference>
<keyword evidence="2" id="KW-1185">Reference proteome</keyword>
<accession>A0A212QPH5</accession>
<name>A0A212QPH5_RHOAC</name>
<dbReference type="OrthoDB" id="9947391at2"/>
<sequence length="958" mass="105532">MLIDDSGLIGGARDARVTADRSKTSLLIAKAIANRSADSAQGWTEIAETIAALAPDFVTLLRFMRREPALLRAYFAVEDRIAPLIAVCGPAERALARYARDLAANRAQPIVDLADDENLRVRLYELALIAGAADPPSLGDAADALGLRTPTGVAALAFLLLKTERASSLPQQIVGAWPRDRRRVFFWRYLALMFQRRLAPFNEPARHFGLVLDDKEKARVARLMMPGQFAAARRTGLQVLRYSVRRSPVTPLAWFSLSLTLPRLSRLISLESWTALARATLGTYAAGDFMARPRTVRLMTQRFGVDGVLHLYQHYGVRSLFEQSLENGARSTKKILKDFSARYPKILPPQVLETVGAFTVDRDTFVTLVNEYLTGRAAHADADIAEIMGAVLATPAPVMRSLLQCETGRRLMAALTQFKNKHDINLLRAVAFAEDAPAHPADMDGFLYELRNAFALELAIHAAQRDGRLVGKPTRRKLFESFFLREFQTDQLPVERLDSARQHLRARAVGRINAVLDLQAGAARLETEDLEALARDWRDPEPVVTLLARLSDPARRGGPSRDAAHLVLHAAKAAAQRKFMAFKFEDARAQRQLAFLSEAQRAIWRQPRALARVGEAQRPDNQARLDALTRGLRDGLTRLCDSEPAAPAPLTQELRAEMSELAREEIKANPIMVAERALAAHVPRDAFPACARACLLDIAAGLDDAVPGGFARRNAARMMRALARLGFPDAQNDDAFQEVIADLRAIEREIPKDMLDGEAISRGLVVTAFDCSPRLMLTIGDIVNTGCCLNYQSGGRINVLPAYLVDANIQALVSWRLKQSHFASLRDYKAVLGALLGGRPTGCAFDGDRLVFRFALPDGATVETQGLGFAHLRQIVRLGRVRYSLSLRPGLHAERAYAQPHPLQPLMHANHSEILRALASELQAVEGRALNFPASRNPDGVYCDALGGVQSGEYTVHP</sequence>
<dbReference type="RefSeq" id="WP_088519436.1">
    <property type="nucleotide sequence ID" value="NZ_FYDG01000001.1"/>
</dbReference>
<protein>
    <submittedName>
        <fullName evidence="1">Uncharacterized protein</fullName>
    </submittedName>
</protein>
<reference evidence="2" key="1">
    <citation type="submission" date="2017-06" db="EMBL/GenBank/DDBJ databases">
        <authorList>
            <person name="Varghese N."/>
            <person name="Submissions S."/>
        </authorList>
    </citation>
    <scope>NUCLEOTIDE SEQUENCE [LARGE SCALE GENOMIC DNA]</scope>
    <source>
        <strain evidence="2">DSM 137</strain>
    </source>
</reference>
<dbReference type="Proteomes" id="UP000198418">
    <property type="component" value="Unassembled WGS sequence"/>
</dbReference>
<organism evidence="1 2">
    <name type="scientific">Rhodoblastus acidophilus</name>
    <name type="common">Rhodopseudomonas acidophila</name>
    <dbReference type="NCBI Taxonomy" id="1074"/>
    <lineage>
        <taxon>Bacteria</taxon>
        <taxon>Pseudomonadati</taxon>
        <taxon>Pseudomonadota</taxon>
        <taxon>Alphaproteobacteria</taxon>
        <taxon>Hyphomicrobiales</taxon>
        <taxon>Rhodoblastaceae</taxon>
        <taxon>Rhodoblastus</taxon>
    </lineage>
</organism>
<evidence type="ECO:0000313" key="1">
    <source>
        <dbReference type="EMBL" id="SNB61335.1"/>
    </source>
</evidence>
<proteinExistence type="predicted"/>
<dbReference type="AlphaFoldDB" id="A0A212QPH5"/>